<comment type="caution">
    <text evidence="1">The sequence shown here is derived from an EMBL/GenBank/DDBJ whole genome shotgun (WGS) entry which is preliminary data.</text>
</comment>
<dbReference type="AlphaFoldDB" id="X1NAY6"/>
<proteinExistence type="predicted"/>
<accession>X1NAY6</accession>
<evidence type="ECO:0000313" key="1">
    <source>
        <dbReference type="EMBL" id="GAI41187.1"/>
    </source>
</evidence>
<reference evidence="1" key="1">
    <citation type="journal article" date="2014" name="Front. Microbiol.">
        <title>High frequency of phylogenetically diverse reductive dehalogenase-homologous genes in deep subseafloor sedimentary metagenomes.</title>
        <authorList>
            <person name="Kawai M."/>
            <person name="Futagami T."/>
            <person name="Toyoda A."/>
            <person name="Takaki Y."/>
            <person name="Nishi S."/>
            <person name="Hori S."/>
            <person name="Arai W."/>
            <person name="Tsubouchi T."/>
            <person name="Morono Y."/>
            <person name="Uchiyama I."/>
            <person name="Ito T."/>
            <person name="Fujiyama A."/>
            <person name="Inagaki F."/>
            <person name="Takami H."/>
        </authorList>
    </citation>
    <scope>NUCLEOTIDE SEQUENCE</scope>
    <source>
        <strain evidence="1">Expedition CK06-06</strain>
    </source>
</reference>
<gene>
    <name evidence="1" type="ORF">S06H3_46472</name>
</gene>
<name>X1NAY6_9ZZZZ</name>
<organism evidence="1">
    <name type="scientific">marine sediment metagenome</name>
    <dbReference type="NCBI Taxonomy" id="412755"/>
    <lineage>
        <taxon>unclassified sequences</taxon>
        <taxon>metagenomes</taxon>
        <taxon>ecological metagenomes</taxon>
    </lineage>
</organism>
<dbReference type="EMBL" id="BARV01029105">
    <property type="protein sequence ID" value="GAI41187.1"/>
    <property type="molecule type" value="Genomic_DNA"/>
</dbReference>
<protein>
    <submittedName>
        <fullName evidence="1">Uncharacterized protein</fullName>
    </submittedName>
</protein>
<sequence>MKGQRGKKGTYVIRAKRGLLNDATWRRTLKDYPTSLICC</sequence>